<dbReference type="Gene3D" id="1.10.443.10">
    <property type="entry name" value="Intergrase catalytic core"/>
    <property type="match status" value="1"/>
</dbReference>
<reference evidence="2 3" key="1">
    <citation type="submission" date="2022-04" db="EMBL/GenBank/DDBJ databases">
        <title>Positive selection, recombination, and allopatry shape intraspecific diversity of widespread and dominant cyanobacteria.</title>
        <authorList>
            <person name="Wei J."/>
            <person name="Shu W."/>
            <person name="Hu C."/>
        </authorList>
    </citation>
    <scope>NUCLEOTIDE SEQUENCE [LARGE SCALE GENOMIC DNA]</scope>
    <source>
        <strain evidence="2 3">GB2-A5</strain>
    </source>
</reference>
<evidence type="ECO:0000256" key="1">
    <source>
        <dbReference type="ARBA" id="ARBA00023172"/>
    </source>
</evidence>
<dbReference type="RefSeq" id="WP_190417201.1">
    <property type="nucleotide sequence ID" value="NZ_JAMPKK010000046.1"/>
</dbReference>
<dbReference type="InterPro" id="IPR011010">
    <property type="entry name" value="DNA_brk_join_enz"/>
</dbReference>
<evidence type="ECO:0000313" key="2">
    <source>
        <dbReference type="EMBL" id="MEP0866553.1"/>
    </source>
</evidence>
<keyword evidence="3" id="KW-1185">Reference proteome</keyword>
<dbReference type="InterPro" id="IPR013762">
    <property type="entry name" value="Integrase-like_cat_sf"/>
</dbReference>
<comment type="caution">
    <text evidence="2">The sequence shown here is derived from an EMBL/GenBank/DDBJ whole genome shotgun (WGS) entry which is preliminary data.</text>
</comment>
<accession>A0ABV0JSX6</accession>
<protein>
    <submittedName>
        <fullName evidence="2">Uncharacterized protein</fullName>
    </submittedName>
</protein>
<evidence type="ECO:0000313" key="3">
    <source>
        <dbReference type="Proteomes" id="UP001442494"/>
    </source>
</evidence>
<dbReference type="SUPFAM" id="SSF56349">
    <property type="entry name" value="DNA breaking-rejoining enzymes"/>
    <property type="match status" value="1"/>
</dbReference>
<dbReference type="Proteomes" id="UP001442494">
    <property type="component" value="Unassembled WGS sequence"/>
</dbReference>
<gene>
    <name evidence="2" type="ORF">NDI37_19025</name>
</gene>
<name>A0ABV0JSX6_9CYAN</name>
<sequence>MQESLTCWSVFEMYEEQVRAIYPESKAKRVINEFRCATLRFWLSQLGFTRATSGRKMTKAESEAAKEFLKSLRVEVLLSARQTIQQAFQSQKASIASQNTYGNRFNQFLSWSEQQQWWPARGSRRARVKQQSCPSMKNPYGHTSNTPLTERRTVHQKYTLKPQDTPAPLQKELDDFYQYLTDPECPFRVIDPISELSALEYTKNIRLMLGWFCYHRTPPIALEQLRLSHLISVLRQEDLEHLNSKEQAKLWKQHRQTLEIWLCSYFRFLREVLHSKSPSTKRNKLGALLELAKFLYTSEVEEEADYKQIPLFKALNNHLSSVRKDISEWVKNRQSVSDFEKKWPDTAEGETALEVVRTKIVEPLRLECRPRNSRGRFRSGFAIAKSYQDYLKWSLLADIPARRQQEYRTLRIALICPVKRPESVPPDGLYQPLPPAQVREKHWDGTIKDNYLYFTYVHEKKPYPQGVWVLDIQQYKTRSTHGGQSIVVPNRQLADGSCFYDYLEGYLYGSWICDGYKNRQVYDWWQPELKGQRGRWVTSGRTEFNPLDTFYLSTDANSPKWLWGYVFVLPRLGIGASASEFGCSFESTSHRFIGKRISPHMMRYFWATWAYQVGLDDAQTRSLAYAMGHKVETLRKLYERCTPEEKRRPIEEVIEELLFKQPPSPELKQEANTQPESLLAQLQKLSPLEREQLMAMLDMLDK</sequence>
<organism evidence="2 3">
    <name type="scientific">Funiculus sociatus GB2-A5</name>
    <dbReference type="NCBI Taxonomy" id="2933946"/>
    <lineage>
        <taxon>Bacteria</taxon>
        <taxon>Bacillati</taxon>
        <taxon>Cyanobacteriota</taxon>
        <taxon>Cyanophyceae</taxon>
        <taxon>Coleofasciculales</taxon>
        <taxon>Coleofasciculaceae</taxon>
        <taxon>Funiculus</taxon>
    </lineage>
</organism>
<proteinExistence type="predicted"/>
<dbReference type="EMBL" id="JAMPKK010000046">
    <property type="protein sequence ID" value="MEP0866553.1"/>
    <property type="molecule type" value="Genomic_DNA"/>
</dbReference>
<keyword evidence="1" id="KW-0233">DNA recombination</keyword>